<keyword evidence="3" id="KW-1185">Reference proteome</keyword>
<evidence type="ECO:0000313" key="3">
    <source>
        <dbReference type="Proteomes" id="UP001280121"/>
    </source>
</evidence>
<accession>A0AAD9X6E8</accession>
<protein>
    <recommendedName>
        <fullName evidence="1">RNase H type-1 domain-containing protein</fullName>
    </recommendedName>
</protein>
<dbReference type="Pfam" id="PF13456">
    <property type="entry name" value="RVT_3"/>
    <property type="match status" value="1"/>
</dbReference>
<dbReference type="EMBL" id="JANJYI010000004">
    <property type="protein sequence ID" value="KAK2653644.1"/>
    <property type="molecule type" value="Genomic_DNA"/>
</dbReference>
<dbReference type="GO" id="GO:0004523">
    <property type="term" value="F:RNA-DNA hybrid ribonuclease activity"/>
    <property type="evidence" value="ECO:0007669"/>
    <property type="project" value="InterPro"/>
</dbReference>
<dbReference type="Proteomes" id="UP001280121">
    <property type="component" value="Unassembled WGS sequence"/>
</dbReference>
<dbReference type="GO" id="GO:0003676">
    <property type="term" value="F:nucleic acid binding"/>
    <property type="evidence" value="ECO:0007669"/>
    <property type="project" value="InterPro"/>
</dbReference>
<dbReference type="AlphaFoldDB" id="A0AAD9X6E8"/>
<dbReference type="InterPro" id="IPR002156">
    <property type="entry name" value="RNaseH_domain"/>
</dbReference>
<evidence type="ECO:0000313" key="2">
    <source>
        <dbReference type="EMBL" id="KAK2653644.1"/>
    </source>
</evidence>
<organism evidence="2 3">
    <name type="scientific">Dipteronia dyeriana</name>
    <dbReference type="NCBI Taxonomy" id="168575"/>
    <lineage>
        <taxon>Eukaryota</taxon>
        <taxon>Viridiplantae</taxon>
        <taxon>Streptophyta</taxon>
        <taxon>Embryophyta</taxon>
        <taxon>Tracheophyta</taxon>
        <taxon>Spermatophyta</taxon>
        <taxon>Magnoliopsida</taxon>
        <taxon>eudicotyledons</taxon>
        <taxon>Gunneridae</taxon>
        <taxon>Pentapetalae</taxon>
        <taxon>rosids</taxon>
        <taxon>malvids</taxon>
        <taxon>Sapindales</taxon>
        <taxon>Sapindaceae</taxon>
        <taxon>Hippocastanoideae</taxon>
        <taxon>Acereae</taxon>
        <taxon>Dipteronia</taxon>
    </lineage>
</organism>
<dbReference type="InterPro" id="IPR053151">
    <property type="entry name" value="RNase_H-like"/>
</dbReference>
<name>A0AAD9X6E8_9ROSI</name>
<dbReference type="PANTHER" id="PTHR47723">
    <property type="entry name" value="OS05G0353850 PROTEIN"/>
    <property type="match status" value="1"/>
</dbReference>
<sequence length="198" mass="22044">MLSPYLFLICTESPSVLLHEAVQKDERSDLKRGRTEPEDVEMSLSIPVSSSRVDVSRTWHYTSNGEYTVKSSYNLASSDQRIEACYSLQITKTVAILRGIELVRDLGMVPTVVESDALGVVKLINVMASVISDVGLVLNDISNIIRGADIVSVLFAFKKSNMVAYSFLRMALNVVNDCFWVKDHPLFVGNLIRQDLLV</sequence>
<comment type="caution">
    <text evidence="2">The sequence shown here is derived from an EMBL/GenBank/DDBJ whole genome shotgun (WGS) entry which is preliminary data.</text>
</comment>
<feature type="domain" description="RNase H type-1" evidence="1">
    <location>
        <begin position="78"/>
        <end position="170"/>
    </location>
</feature>
<gene>
    <name evidence="2" type="ORF">Ddye_013500</name>
</gene>
<reference evidence="2" key="1">
    <citation type="journal article" date="2023" name="Plant J.">
        <title>Genome sequences and population genomics provide insights into the demographic history, inbreeding, and mutation load of two 'living fossil' tree species of Dipteronia.</title>
        <authorList>
            <person name="Feng Y."/>
            <person name="Comes H.P."/>
            <person name="Chen J."/>
            <person name="Zhu S."/>
            <person name="Lu R."/>
            <person name="Zhang X."/>
            <person name="Li P."/>
            <person name="Qiu J."/>
            <person name="Olsen K.M."/>
            <person name="Qiu Y."/>
        </authorList>
    </citation>
    <scope>NUCLEOTIDE SEQUENCE</scope>
    <source>
        <strain evidence="2">KIB01</strain>
    </source>
</reference>
<proteinExistence type="predicted"/>
<evidence type="ECO:0000259" key="1">
    <source>
        <dbReference type="Pfam" id="PF13456"/>
    </source>
</evidence>
<dbReference type="PANTHER" id="PTHR47723:SF19">
    <property type="entry name" value="POLYNUCLEOTIDYL TRANSFERASE, RIBONUCLEASE H-LIKE SUPERFAMILY PROTEIN"/>
    <property type="match status" value="1"/>
</dbReference>